<dbReference type="PANTHER" id="PTHR30487:SF0">
    <property type="entry name" value="PREPILIN LEADER PEPTIDASE_N-METHYLTRANSFERASE-RELATED"/>
    <property type="match status" value="1"/>
</dbReference>
<protein>
    <submittedName>
        <fullName evidence="5">Prepilin peptidase</fullName>
        <ecNumber evidence="5">3.4.23.43</ecNumber>
    </submittedName>
</protein>
<evidence type="ECO:0000259" key="4">
    <source>
        <dbReference type="Pfam" id="PF01478"/>
    </source>
</evidence>
<dbReference type="PANTHER" id="PTHR30487">
    <property type="entry name" value="TYPE 4 PREPILIN-LIKE PROTEINS LEADER PEPTIDE-PROCESSING ENZYME"/>
    <property type="match status" value="1"/>
</dbReference>
<keyword evidence="6" id="KW-1185">Reference proteome</keyword>
<dbReference type="PRINTS" id="PR00864">
    <property type="entry name" value="PREPILNPTASE"/>
</dbReference>
<name>A0ABY5YSX1_9MICC</name>
<dbReference type="Gene3D" id="1.20.120.1220">
    <property type="match status" value="1"/>
</dbReference>
<dbReference type="EC" id="3.4.23.43" evidence="5"/>
<dbReference type="InterPro" id="IPR050882">
    <property type="entry name" value="Prepilin_peptidase/N-MTase"/>
</dbReference>
<sequence length="174" mass="17414">MVDILAAYWGNGAGGSALAAVLLSLALAWFTVLALRLAAIDIRTRRLPNALVLPSYPVAGGLLAGAALAAGEPDRVTGTVLGAAALWTGFFALRLLSPAGLGFGDVKLAGLLGLYLGFLGPAQVLAGTVGAFVFGGLWGLGLILTRRGTASSTVAFGPFLLLGAAVAMLVPALQ</sequence>
<feature type="domain" description="Prepilin type IV endopeptidase peptidase" evidence="4">
    <location>
        <begin position="30"/>
        <end position="140"/>
    </location>
</feature>
<feature type="transmembrane region" description="Helical" evidence="3">
    <location>
        <begin position="76"/>
        <end position="96"/>
    </location>
</feature>
<evidence type="ECO:0000256" key="2">
    <source>
        <dbReference type="RuleBase" id="RU003793"/>
    </source>
</evidence>
<reference evidence="5" key="1">
    <citation type="submission" date="2022-09" db="EMBL/GenBank/DDBJ databases">
        <title>Novel species in genus Arthrobacter.</title>
        <authorList>
            <person name="Liu Y."/>
        </authorList>
    </citation>
    <scope>NUCLEOTIDE SEQUENCE</scope>
    <source>
        <strain evidence="5">Zg-Y815</strain>
    </source>
</reference>
<evidence type="ECO:0000256" key="3">
    <source>
        <dbReference type="SAM" id="Phobius"/>
    </source>
</evidence>
<keyword evidence="3" id="KW-0812">Transmembrane</keyword>
<gene>
    <name evidence="5" type="ORF">N2K95_04405</name>
</gene>
<keyword evidence="3" id="KW-0472">Membrane</keyword>
<keyword evidence="5" id="KW-0378">Hydrolase</keyword>
<dbReference type="RefSeq" id="WP_260653088.1">
    <property type="nucleotide sequence ID" value="NZ_CP104275.1"/>
</dbReference>
<dbReference type="Proteomes" id="UP001059859">
    <property type="component" value="Chromosome"/>
</dbReference>
<evidence type="ECO:0000313" key="5">
    <source>
        <dbReference type="EMBL" id="UWX97925.1"/>
    </source>
</evidence>
<evidence type="ECO:0000313" key="6">
    <source>
        <dbReference type="Proteomes" id="UP001059859"/>
    </source>
</evidence>
<feature type="transmembrane region" description="Helical" evidence="3">
    <location>
        <begin position="50"/>
        <end position="70"/>
    </location>
</feature>
<dbReference type="EMBL" id="CP104275">
    <property type="protein sequence ID" value="UWX97925.1"/>
    <property type="molecule type" value="Genomic_DNA"/>
</dbReference>
<feature type="transmembrane region" description="Helical" evidence="3">
    <location>
        <begin position="108"/>
        <end position="134"/>
    </location>
</feature>
<accession>A0ABY5YSX1</accession>
<dbReference type="InterPro" id="IPR000045">
    <property type="entry name" value="Prepilin_IV_endopep_pep"/>
</dbReference>
<feature type="transmembrane region" description="Helical" evidence="3">
    <location>
        <begin position="154"/>
        <end position="173"/>
    </location>
</feature>
<keyword evidence="3" id="KW-1133">Transmembrane helix</keyword>
<dbReference type="GO" id="GO:0004190">
    <property type="term" value="F:aspartic-type endopeptidase activity"/>
    <property type="evidence" value="ECO:0007669"/>
    <property type="project" value="UniProtKB-EC"/>
</dbReference>
<dbReference type="Pfam" id="PF01478">
    <property type="entry name" value="Peptidase_A24"/>
    <property type="match status" value="1"/>
</dbReference>
<organism evidence="5 6">
    <name type="scientific">Arthrobacter zhaoxinii</name>
    <dbReference type="NCBI Taxonomy" id="2964616"/>
    <lineage>
        <taxon>Bacteria</taxon>
        <taxon>Bacillati</taxon>
        <taxon>Actinomycetota</taxon>
        <taxon>Actinomycetes</taxon>
        <taxon>Micrococcales</taxon>
        <taxon>Micrococcaceae</taxon>
        <taxon>Arthrobacter</taxon>
    </lineage>
</organism>
<dbReference type="InterPro" id="IPR014032">
    <property type="entry name" value="Peptidase_A24A_bac"/>
</dbReference>
<comment type="similarity">
    <text evidence="1 2">Belongs to the peptidase A24 family.</text>
</comment>
<feature type="transmembrane region" description="Helical" evidence="3">
    <location>
        <begin position="17"/>
        <end position="38"/>
    </location>
</feature>
<proteinExistence type="inferred from homology"/>
<evidence type="ECO:0000256" key="1">
    <source>
        <dbReference type="ARBA" id="ARBA00005801"/>
    </source>
</evidence>